<feature type="repeat" description="RCC1" evidence="2">
    <location>
        <begin position="435"/>
        <end position="486"/>
    </location>
</feature>
<feature type="repeat" description="RCC1" evidence="2">
    <location>
        <begin position="487"/>
        <end position="559"/>
    </location>
</feature>
<evidence type="ECO:0000256" key="2">
    <source>
        <dbReference type="PROSITE-ProRule" id="PRU00235"/>
    </source>
</evidence>
<dbReference type="Pfam" id="PF00415">
    <property type="entry name" value="RCC1"/>
    <property type="match status" value="2"/>
</dbReference>
<protein>
    <submittedName>
        <fullName evidence="4">E3 ubiquitin-protein ligase herc2</fullName>
    </submittedName>
</protein>
<evidence type="ECO:0000256" key="1">
    <source>
        <dbReference type="ARBA" id="ARBA00022737"/>
    </source>
</evidence>
<evidence type="ECO:0000313" key="4">
    <source>
        <dbReference type="EMBL" id="KOO36010.1"/>
    </source>
</evidence>
<dbReference type="OrthoDB" id="8068875at2759"/>
<name>A0A0M0KB03_9EUKA</name>
<keyword evidence="5" id="KW-1185">Reference proteome</keyword>
<evidence type="ECO:0000313" key="5">
    <source>
        <dbReference type="Proteomes" id="UP000037460"/>
    </source>
</evidence>
<keyword evidence="1" id="KW-0677">Repeat</keyword>
<evidence type="ECO:0000256" key="3">
    <source>
        <dbReference type="SAM" id="MobiDB-lite"/>
    </source>
</evidence>
<dbReference type="SUPFAM" id="SSF50985">
    <property type="entry name" value="RCC1/BLIP-II"/>
    <property type="match status" value="1"/>
</dbReference>
<dbReference type="EMBL" id="JWZX01000667">
    <property type="protein sequence ID" value="KOO36010.1"/>
    <property type="molecule type" value="Genomic_DNA"/>
</dbReference>
<dbReference type="Pfam" id="PF13540">
    <property type="entry name" value="RCC1_2"/>
    <property type="match status" value="2"/>
</dbReference>
<dbReference type="InterPro" id="IPR000408">
    <property type="entry name" value="Reg_chr_condens"/>
</dbReference>
<proteinExistence type="predicted"/>
<feature type="region of interest" description="Disordered" evidence="3">
    <location>
        <begin position="117"/>
        <end position="144"/>
    </location>
</feature>
<organism evidence="4 5">
    <name type="scientific">Chrysochromulina tobinii</name>
    <dbReference type="NCBI Taxonomy" id="1460289"/>
    <lineage>
        <taxon>Eukaryota</taxon>
        <taxon>Haptista</taxon>
        <taxon>Haptophyta</taxon>
        <taxon>Prymnesiophyceae</taxon>
        <taxon>Prymnesiales</taxon>
        <taxon>Chrysochromulinaceae</taxon>
        <taxon>Chrysochromulina</taxon>
    </lineage>
</organism>
<dbReference type="Proteomes" id="UP000037460">
    <property type="component" value="Unassembled WGS sequence"/>
</dbReference>
<dbReference type="PROSITE" id="PS00626">
    <property type="entry name" value="RCC1_2"/>
    <property type="match status" value="2"/>
</dbReference>
<dbReference type="Gene3D" id="2.130.10.30">
    <property type="entry name" value="Regulator of chromosome condensation 1/beta-lactamase-inhibitor protein II"/>
    <property type="match status" value="3"/>
</dbReference>
<sequence>MRTRTRARQARDSPHAPHDLLDILPPELIGFLLRTCTVKELSSLAACSRALAETHVPSAVQERCALLGYALPPLLVGESLLHALRFIEMVAKRPRCTMAGDTCHTVCIRPEDGVTHSFGGHERPADPDDPDDDDDINGPSVRVSHLGHGHALGHRVGIPTPMAGLHAVHICEVAAGYEHSLLLSRDGHVYSCGIGEFGRLGHGWDATSASEDTGHVRRHGRSECLERSQPCRIQWGFGHTAGQTVSTRQAHAKHWRHLPGHLYACWRQSRVTSKAHAPAILEAVVQVAAGGFQSGCLTSDGRVWTWGWGDSGSLGHGIKEHLASPTVIASLVDHGQRIIQMSAGSAHSLYVSEEGALFATGDRSAGKLGLGSMDADAPPEQLTPARVRFGSARTRIRCMQVLTTARSGVRFGSARTRIRQASAWHQHSLAVSTSGVLYSFGNGDKGRLGHGDQLSQHRPKKVRALAGKTVAYAAAGELHSVVLTCDGEALAFGDPIYGQLGNGWTAATGIDAYERPTPVLLPRSVGRGSLGTLRLRPIRRPNVAEVACGDHHTLVRLTSGEVFTFGLNAYCQLGLTSAGETFKDAFFVLKPSQIAWTALPPGDAHGNASPAPTIHELETEQEE</sequence>
<feature type="compositionally biased region" description="Acidic residues" evidence="3">
    <location>
        <begin position="127"/>
        <end position="136"/>
    </location>
</feature>
<accession>A0A0M0KB03</accession>
<feature type="repeat" description="RCC1" evidence="2">
    <location>
        <begin position="301"/>
        <end position="354"/>
    </location>
</feature>
<dbReference type="AlphaFoldDB" id="A0A0M0KB03"/>
<gene>
    <name evidence="4" type="ORF">Ctob_016005</name>
</gene>
<dbReference type="PRINTS" id="PR00633">
    <property type="entry name" value="RCCNDNSATION"/>
</dbReference>
<dbReference type="InterPro" id="IPR009091">
    <property type="entry name" value="RCC1/BLIP-II"/>
</dbReference>
<dbReference type="PROSITE" id="PS50012">
    <property type="entry name" value="RCC1_3"/>
    <property type="match status" value="4"/>
</dbReference>
<comment type="caution">
    <text evidence="4">The sequence shown here is derived from an EMBL/GenBank/DDBJ whole genome shotgun (WGS) entry which is preliminary data.</text>
</comment>
<dbReference type="PANTHER" id="PTHR22870:SF408">
    <property type="entry name" value="OS09G0560450 PROTEIN"/>
    <property type="match status" value="1"/>
</dbReference>
<feature type="compositionally biased region" description="Basic and acidic residues" evidence="3">
    <location>
        <begin position="117"/>
        <end position="126"/>
    </location>
</feature>
<dbReference type="PANTHER" id="PTHR22870">
    <property type="entry name" value="REGULATOR OF CHROMOSOME CONDENSATION"/>
    <property type="match status" value="1"/>
</dbReference>
<reference evidence="5" key="1">
    <citation type="journal article" date="2015" name="PLoS Genet.">
        <title>Genome Sequence and Transcriptome Analyses of Chrysochromulina tobin: Metabolic Tools for Enhanced Algal Fitness in the Prominent Order Prymnesiales (Haptophyceae).</title>
        <authorList>
            <person name="Hovde B.T."/>
            <person name="Deodato C.R."/>
            <person name="Hunsperger H.M."/>
            <person name="Ryken S.A."/>
            <person name="Yost W."/>
            <person name="Jha R.K."/>
            <person name="Patterson J."/>
            <person name="Monnat R.J. Jr."/>
            <person name="Barlow S.B."/>
            <person name="Starkenburg S.R."/>
            <person name="Cattolico R.A."/>
        </authorList>
    </citation>
    <scope>NUCLEOTIDE SEQUENCE</scope>
    <source>
        <strain evidence="5">CCMP291</strain>
    </source>
</reference>
<dbReference type="InterPro" id="IPR051210">
    <property type="entry name" value="Ub_ligase/GEF_domain"/>
</dbReference>
<feature type="repeat" description="RCC1" evidence="2">
    <location>
        <begin position="141"/>
        <end position="186"/>
    </location>
</feature>